<evidence type="ECO:0000256" key="5">
    <source>
        <dbReference type="ARBA" id="ARBA00052703"/>
    </source>
</evidence>
<sequence>MRLLSAEDVRQAVPMAAAIDAVEAAFISLAAGEADVPLRTHIAAPTHAGMSLFMPARINAPAAPALGMKVVSIFPHNLGLGPPTINALVNLFDPTTGQPVAVVDGTYLTALRTGAASGVATRYLARADARVLALFGAGAQALPQALAVCAVRPIERIWLVNRSRERAQLLAARMRGAGLTLDLRIAPSVAQALAEADVVCTATSASTPLFDDAMLKAGTHINAIGAYKPTMAEVPGATVARARVFVDQTAAAWAEAGDLIQAREAGLISSEHLAGEIGSVAAGLLAGRRDTEAITLFKSVGNAAQDLAVASLALARANELGLGVVWAN</sequence>
<dbReference type="GO" id="GO:0005737">
    <property type="term" value="C:cytoplasm"/>
    <property type="evidence" value="ECO:0007669"/>
    <property type="project" value="TreeGrafter"/>
</dbReference>
<comment type="caution">
    <text evidence="9">The sequence shown here is derived from an EMBL/GenBank/DDBJ whole genome shotgun (WGS) entry which is preliminary data.</text>
</comment>
<keyword evidence="2" id="KW-0560">Oxidoreductase</keyword>
<dbReference type="EC" id="1.5.1.49" evidence="6"/>
<evidence type="ECO:0000256" key="6">
    <source>
        <dbReference type="ARBA" id="ARBA00067080"/>
    </source>
</evidence>
<evidence type="ECO:0000313" key="10">
    <source>
        <dbReference type="Proteomes" id="UP000280307"/>
    </source>
</evidence>
<comment type="catalytic activity">
    <reaction evidence="4">
        <text>L-proline + NAD(+) = 1-pyrroline-2-carboxylate + NADH + H(+)</text>
        <dbReference type="Rhea" id="RHEA:20321"/>
        <dbReference type="ChEBI" id="CHEBI:15378"/>
        <dbReference type="ChEBI" id="CHEBI:39785"/>
        <dbReference type="ChEBI" id="CHEBI:57540"/>
        <dbReference type="ChEBI" id="CHEBI:57945"/>
        <dbReference type="ChEBI" id="CHEBI:60039"/>
        <dbReference type="EC" id="1.5.1.49"/>
    </reaction>
</comment>
<dbReference type="Proteomes" id="UP000280307">
    <property type="component" value="Unassembled WGS sequence"/>
</dbReference>
<dbReference type="InterPro" id="IPR003462">
    <property type="entry name" value="ODC_Mu_crystall"/>
</dbReference>
<dbReference type="AlphaFoldDB" id="A0A426TQW4"/>
<evidence type="ECO:0000256" key="1">
    <source>
        <dbReference type="ARBA" id="ARBA00008903"/>
    </source>
</evidence>
<reference evidence="9 10" key="1">
    <citation type="submission" date="2018-12" db="EMBL/GenBank/DDBJ databases">
        <title>Genome Sequence of Candidatus Viridilinea halotolerans isolated from saline sulfide-rich spring.</title>
        <authorList>
            <person name="Grouzdev D.S."/>
            <person name="Burganskaya E.I."/>
            <person name="Krutkina M.S."/>
            <person name="Sukhacheva M.V."/>
            <person name="Gorlenko V.M."/>
        </authorList>
    </citation>
    <scope>NUCLEOTIDE SEQUENCE [LARGE SCALE GENOMIC DNA]</scope>
    <source>
        <strain evidence="9">Chok-6</strain>
    </source>
</reference>
<dbReference type="Gene3D" id="3.30.1780.10">
    <property type="entry name" value="ornithine cyclodeaminase, domain 1"/>
    <property type="match status" value="1"/>
</dbReference>
<comment type="similarity">
    <text evidence="1">Belongs to the ornithine cyclodeaminase/mu-crystallin family.</text>
</comment>
<proteinExistence type="inferred from homology"/>
<dbReference type="PANTHER" id="PTHR13812">
    <property type="entry name" value="KETIMINE REDUCTASE MU-CRYSTALLIN"/>
    <property type="match status" value="1"/>
</dbReference>
<dbReference type="FunFam" id="3.40.50.720:FF:000311">
    <property type="entry name" value="Ornithine cyclodeaminase"/>
    <property type="match status" value="1"/>
</dbReference>
<dbReference type="FunFam" id="3.30.1780.10:FF:000002">
    <property type="entry name" value="Ornithine cyclodeaminase"/>
    <property type="match status" value="1"/>
</dbReference>
<dbReference type="InterPro" id="IPR036291">
    <property type="entry name" value="NAD(P)-bd_dom_sf"/>
</dbReference>
<evidence type="ECO:0000313" key="9">
    <source>
        <dbReference type="EMBL" id="RRR65722.1"/>
    </source>
</evidence>
<evidence type="ECO:0000256" key="7">
    <source>
        <dbReference type="ARBA" id="ARBA00070669"/>
    </source>
</evidence>
<dbReference type="PANTHER" id="PTHR13812:SF19">
    <property type="entry name" value="KETIMINE REDUCTASE MU-CRYSTALLIN"/>
    <property type="match status" value="1"/>
</dbReference>
<evidence type="ECO:0000256" key="3">
    <source>
        <dbReference type="ARBA" id="ARBA00023027"/>
    </source>
</evidence>
<dbReference type="GO" id="GO:0016491">
    <property type="term" value="F:oxidoreductase activity"/>
    <property type="evidence" value="ECO:0007669"/>
    <property type="project" value="UniProtKB-KW"/>
</dbReference>
<dbReference type="Pfam" id="PF02423">
    <property type="entry name" value="OCD_Mu_crystall"/>
    <property type="match status" value="1"/>
</dbReference>
<name>A0A426TQW4_9CHLR</name>
<dbReference type="GO" id="GO:0019752">
    <property type="term" value="P:carboxylic acid metabolic process"/>
    <property type="evidence" value="ECO:0007669"/>
    <property type="project" value="UniProtKB-ARBA"/>
</dbReference>
<gene>
    <name evidence="9" type="ORF">EI684_22315</name>
</gene>
<accession>A0A426TQW4</accession>
<dbReference type="EMBL" id="RSAS01000920">
    <property type="protein sequence ID" value="RRR65722.1"/>
    <property type="molecule type" value="Genomic_DNA"/>
</dbReference>
<evidence type="ECO:0000256" key="4">
    <source>
        <dbReference type="ARBA" id="ARBA00050354"/>
    </source>
</evidence>
<evidence type="ECO:0000256" key="8">
    <source>
        <dbReference type="ARBA" id="ARBA00078572"/>
    </source>
</evidence>
<comment type="catalytic activity">
    <reaction evidence="5">
        <text>L-proline + NADP(+) = 1-pyrroline-2-carboxylate + NADPH + H(+)</text>
        <dbReference type="Rhea" id="RHEA:20317"/>
        <dbReference type="ChEBI" id="CHEBI:15378"/>
        <dbReference type="ChEBI" id="CHEBI:39785"/>
        <dbReference type="ChEBI" id="CHEBI:57783"/>
        <dbReference type="ChEBI" id="CHEBI:58349"/>
        <dbReference type="ChEBI" id="CHEBI:60039"/>
        <dbReference type="EC" id="1.5.1.49"/>
    </reaction>
</comment>
<dbReference type="InterPro" id="IPR023401">
    <property type="entry name" value="ODC_N"/>
</dbReference>
<dbReference type="Gene3D" id="3.40.50.720">
    <property type="entry name" value="NAD(P)-binding Rossmann-like Domain"/>
    <property type="match status" value="1"/>
</dbReference>
<evidence type="ECO:0000256" key="2">
    <source>
        <dbReference type="ARBA" id="ARBA00023002"/>
    </source>
</evidence>
<keyword evidence="3" id="KW-0520">NAD</keyword>
<organism evidence="9 10">
    <name type="scientific">Candidatus Viridilinea halotolerans</name>
    <dbReference type="NCBI Taxonomy" id="2491704"/>
    <lineage>
        <taxon>Bacteria</taxon>
        <taxon>Bacillati</taxon>
        <taxon>Chloroflexota</taxon>
        <taxon>Chloroflexia</taxon>
        <taxon>Chloroflexales</taxon>
        <taxon>Chloroflexineae</taxon>
        <taxon>Oscillochloridaceae</taxon>
        <taxon>Candidatus Viridilinea</taxon>
    </lineage>
</organism>
<protein>
    <recommendedName>
        <fullName evidence="7">Delta(1)-pyrroline-2-carboxylate reductase</fullName>
        <ecNumber evidence="6">1.5.1.49</ecNumber>
    </recommendedName>
    <alternativeName>
        <fullName evidence="8">Proline ketimine reductase</fullName>
    </alternativeName>
</protein>
<dbReference type="PIRSF" id="PIRSF001439">
    <property type="entry name" value="CryM"/>
    <property type="match status" value="1"/>
</dbReference>
<dbReference type="SUPFAM" id="SSF51735">
    <property type="entry name" value="NAD(P)-binding Rossmann-fold domains"/>
    <property type="match status" value="1"/>
</dbReference>